<reference evidence="1" key="1">
    <citation type="submission" date="2023-03" db="EMBL/GenBank/DDBJ databases">
        <title>Chromosome-level genomes of two armyworms, Mythimna separata and Mythimna loreyi, provide insights into the biosynthesis and reception of sex pheromones.</title>
        <authorList>
            <person name="Zhao H."/>
        </authorList>
    </citation>
    <scope>NUCLEOTIDE SEQUENCE</scope>
    <source>
        <strain evidence="1">BeijingLab</strain>
    </source>
</reference>
<sequence>MRSVQVNLEAMETEKAIADPQCVSVLNKNILKLNTEKKLHLLKAENFYNRKWIARIHCRESTHAMEAVCIDYGKNLSCPNIQTNDVYYKIQLSAYAFNVFYLYPETEGKKGSDDVCSLIHHYVYNFAKNNTKHLQIFCDSCSGQNKNCVPFLISYGAY</sequence>
<protein>
    <submittedName>
        <fullName evidence="1">Uncharacterized protein</fullName>
    </submittedName>
</protein>
<name>A0ACC2QLW8_9NEOP</name>
<proteinExistence type="predicted"/>
<comment type="caution">
    <text evidence="1">The sequence shown here is derived from an EMBL/GenBank/DDBJ whole genome shotgun (WGS) entry which is preliminary data.</text>
</comment>
<evidence type="ECO:0000313" key="2">
    <source>
        <dbReference type="Proteomes" id="UP001231649"/>
    </source>
</evidence>
<dbReference type="EMBL" id="CM056795">
    <property type="protein sequence ID" value="KAJ8720702.1"/>
    <property type="molecule type" value="Genomic_DNA"/>
</dbReference>
<organism evidence="1 2">
    <name type="scientific">Mythimna loreyi</name>
    <dbReference type="NCBI Taxonomy" id="667449"/>
    <lineage>
        <taxon>Eukaryota</taxon>
        <taxon>Metazoa</taxon>
        <taxon>Ecdysozoa</taxon>
        <taxon>Arthropoda</taxon>
        <taxon>Hexapoda</taxon>
        <taxon>Insecta</taxon>
        <taxon>Pterygota</taxon>
        <taxon>Neoptera</taxon>
        <taxon>Endopterygota</taxon>
        <taxon>Lepidoptera</taxon>
        <taxon>Glossata</taxon>
        <taxon>Ditrysia</taxon>
        <taxon>Noctuoidea</taxon>
        <taxon>Noctuidae</taxon>
        <taxon>Noctuinae</taxon>
        <taxon>Hadenini</taxon>
        <taxon>Mythimna</taxon>
    </lineage>
</organism>
<gene>
    <name evidence="1" type="ORF">PYW08_006167</name>
</gene>
<evidence type="ECO:0000313" key="1">
    <source>
        <dbReference type="EMBL" id="KAJ8720702.1"/>
    </source>
</evidence>
<accession>A0ACC2QLW8</accession>
<dbReference type="Proteomes" id="UP001231649">
    <property type="component" value="Chromosome 19"/>
</dbReference>
<keyword evidence="2" id="KW-1185">Reference proteome</keyword>